<evidence type="ECO:0000256" key="15">
    <source>
        <dbReference type="ARBA" id="ARBA00023166"/>
    </source>
</evidence>
<evidence type="ECO:0000256" key="7">
    <source>
        <dbReference type="ARBA" id="ARBA00022778"/>
    </source>
</evidence>
<evidence type="ECO:0000256" key="21">
    <source>
        <dbReference type="SAM" id="MobiDB-lite"/>
    </source>
</evidence>
<keyword evidence="9 20" id="KW-0752">Steroid biosynthesis</keyword>
<dbReference type="PROSITE" id="PS01018">
    <property type="entry name" value="STEROL_REDUCT_2"/>
    <property type="match status" value="1"/>
</dbReference>
<evidence type="ECO:0000256" key="9">
    <source>
        <dbReference type="ARBA" id="ARBA00022955"/>
    </source>
</evidence>
<dbReference type="Pfam" id="PF01222">
    <property type="entry name" value="ERG4_ERG24"/>
    <property type="match status" value="1"/>
</dbReference>
<keyword evidence="8 20" id="KW-0256">Endoplasmic reticulum</keyword>
<dbReference type="GO" id="GO:0050613">
    <property type="term" value="F:Delta14-sterol reductase activity"/>
    <property type="evidence" value="ECO:0007669"/>
    <property type="project" value="UniProtKB-UniRule"/>
</dbReference>
<gene>
    <name evidence="22" type="ORF">PHYPO_G00075970</name>
</gene>
<evidence type="ECO:0000256" key="8">
    <source>
        <dbReference type="ARBA" id="ARBA00022824"/>
    </source>
</evidence>
<name>A0A5N5LKC9_PANHP</name>
<feature type="transmembrane region" description="Helical" evidence="20">
    <location>
        <begin position="186"/>
        <end position="205"/>
    </location>
</feature>
<evidence type="ECO:0000256" key="19">
    <source>
        <dbReference type="ARBA" id="ARBA00049367"/>
    </source>
</evidence>
<dbReference type="UniPathway" id="UPA00063"/>
<evidence type="ECO:0000256" key="10">
    <source>
        <dbReference type="ARBA" id="ARBA00022989"/>
    </source>
</evidence>
<comment type="catalytic activity">
    <reaction evidence="17">
        <text>4,4-dimethyl-8,14-cholestadien-3beta-ol + NADPH + H(+) = 4,4-dimethyl-5alpha-cholest-8-en-3beta-ol + NADP(+)</text>
        <dbReference type="Rhea" id="RHEA:46812"/>
        <dbReference type="ChEBI" id="CHEBI:15378"/>
        <dbReference type="ChEBI" id="CHEBI:57783"/>
        <dbReference type="ChEBI" id="CHEBI:58349"/>
        <dbReference type="ChEBI" id="CHEBI:78904"/>
        <dbReference type="ChEBI" id="CHEBI:87044"/>
    </reaction>
</comment>
<evidence type="ECO:0000256" key="14">
    <source>
        <dbReference type="ARBA" id="ARBA00023136"/>
    </source>
</evidence>
<keyword evidence="10 20" id="KW-1133">Transmembrane helix</keyword>
<keyword evidence="6 20" id="KW-0812">Transmembrane</keyword>
<dbReference type="GO" id="GO:0005789">
    <property type="term" value="C:endoplasmic reticulum membrane"/>
    <property type="evidence" value="ECO:0007669"/>
    <property type="project" value="UniProtKB-SubCell"/>
</dbReference>
<keyword evidence="16 20" id="KW-0753">Steroid metabolism</keyword>
<dbReference type="EC" id="1.3.1.70" evidence="20"/>
<dbReference type="GO" id="GO:0006695">
    <property type="term" value="P:cholesterol biosynthetic process"/>
    <property type="evidence" value="ECO:0007669"/>
    <property type="project" value="UniProtKB-UniRule"/>
</dbReference>
<evidence type="ECO:0000256" key="18">
    <source>
        <dbReference type="ARBA" id="ARBA00048712"/>
    </source>
</evidence>
<comment type="subcellular location">
    <subcellularLocation>
        <location evidence="1">Endomembrane system</location>
        <topology evidence="1">Multi-pass membrane protein</topology>
    </subcellularLocation>
    <subcellularLocation>
        <location evidence="20">Endoplasmic reticulum membrane</location>
        <topology evidence="20">Multi-pass membrane protein</topology>
    </subcellularLocation>
    <subcellularLocation>
        <location evidence="20">Microsome membrane</location>
        <topology evidence="20">Multi-pass membrane protein</topology>
    </subcellularLocation>
</comment>
<keyword evidence="23" id="KW-1185">Reference proteome</keyword>
<dbReference type="PROSITE" id="PS01017">
    <property type="entry name" value="STEROL_REDUCT_1"/>
    <property type="match status" value="1"/>
</dbReference>
<evidence type="ECO:0000256" key="20">
    <source>
        <dbReference type="RuleBase" id="RU369120"/>
    </source>
</evidence>
<evidence type="ECO:0000256" key="1">
    <source>
        <dbReference type="ARBA" id="ARBA00004127"/>
    </source>
</evidence>
<keyword evidence="12 20" id="KW-0756">Sterol biosynthesis</keyword>
<dbReference type="EMBL" id="VFJC01000018">
    <property type="protein sequence ID" value="KAB5543155.1"/>
    <property type="molecule type" value="Genomic_DNA"/>
</dbReference>
<keyword evidence="13 20" id="KW-0443">Lipid metabolism</keyword>
<dbReference type="Proteomes" id="UP000327468">
    <property type="component" value="Chromosome 17"/>
</dbReference>
<comment type="pathway">
    <text evidence="2 20">Steroid biosynthesis; cholesterol biosynthesis.</text>
</comment>
<dbReference type="GO" id="GO:0005637">
    <property type="term" value="C:nuclear inner membrane"/>
    <property type="evidence" value="ECO:0007669"/>
    <property type="project" value="TreeGrafter"/>
</dbReference>
<comment type="catalytic activity">
    <reaction evidence="19 20">
        <text>4,4-dimethyl-5alpha-cholesta-8,24-dien-3beta-ol + NADP(+) = 4,4-dimethyl-5alpha-cholesta-8,14,24-trien-3beta-ol + NADPH + H(+)</text>
        <dbReference type="Rhea" id="RHEA:18561"/>
        <dbReference type="ChEBI" id="CHEBI:15378"/>
        <dbReference type="ChEBI" id="CHEBI:17813"/>
        <dbReference type="ChEBI" id="CHEBI:18364"/>
        <dbReference type="ChEBI" id="CHEBI:57783"/>
        <dbReference type="ChEBI" id="CHEBI:58349"/>
        <dbReference type="EC" id="1.3.1.70"/>
    </reaction>
</comment>
<feature type="transmembrane region" description="Helical" evidence="20">
    <location>
        <begin position="421"/>
        <end position="440"/>
    </location>
</feature>
<comment type="similarity">
    <text evidence="3 20">Belongs to the ERG4/ERG24 family.</text>
</comment>
<sequence>MTVISGQQWMRTERERRAEGISAQRASEHNTRIKQRHVIGPASIVYLTPVSHWMKSNKHKAPHTTDTEFGGAIGAACLIVLLPLTVLFLLSVCVSAEGAVLRWPPLPPHSDLYDPRAVFIIAVWISAHILLYMLPVGKVSEGLVLRDGSRLKYPINGFHALCVTTVLVCVCVCVGVPLALLYELMVPLAVCAVGVAFLLSLYLYARSFWAPAHALALGGNTGHAVYDFFMGRELNPRIGSFDLKYFCELRPGLIGWVVLNTVMLLKEVELRGSPSVSMLLVNAFQLLYVSDALWNEEAVLSTMDIVHDGFGFMLAFGDLVWVPFTYGLQAAFLVSHPHTLTPFSALAIVLLNGIGYYVFRKSNSQKNQFRRDPTHASVRHLETIATATGKRLLVSGWWGFVRHPNYLGDLLMALAWSLPCGFSHILPYFYVLYFSVLLVHREARDERQCRAKYGAAWEVYCSRVPYRIIPYIY</sequence>
<feature type="region of interest" description="Disordered" evidence="21">
    <location>
        <begin position="1"/>
        <end position="27"/>
    </location>
</feature>
<evidence type="ECO:0000256" key="13">
    <source>
        <dbReference type="ARBA" id="ARBA00023098"/>
    </source>
</evidence>
<dbReference type="Gene3D" id="1.20.120.1630">
    <property type="match status" value="1"/>
</dbReference>
<accession>A0A5N5LKC9</accession>
<keyword evidence="5 20" id="KW-0153">Cholesterol metabolism</keyword>
<protein>
    <recommendedName>
        <fullName evidence="20">Delta(14)-sterol reductase TM7SF2</fullName>
        <shortName evidence="20">Delta-14-SR</shortName>
        <ecNumber evidence="20">1.3.1.70</ecNumber>
    </recommendedName>
    <alternativeName>
        <fullName evidence="20">3-beta-hydroxysterol Delta (14)-reductase</fullName>
    </alternativeName>
    <alternativeName>
        <fullName evidence="20">C-14 sterol reductase</fullName>
    </alternativeName>
    <alternativeName>
        <fullName evidence="20">Sterol C14-reductase</fullName>
    </alternativeName>
    <alternativeName>
        <fullName evidence="20">Transmembrane 7 superfamily member 2</fullName>
    </alternativeName>
</protein>
<proteinExistence type="inferred from homology"/>
<feature type="transmembrane region" description="Helical" evidence="20">
    <location>
        <begin position="158"/>
        <end position="180"/>
    </location>
</feature>
<keyword evidence="15 20" id="KW-1207">Sterol metabolism</keyword>
<keyword evidence="14 20" id="KW-0472">Membrane</keyword>
<dbReference type="InterPro" id="IPR001171">
    <property type="entry name" value="ERG24_DHCR-like"/>
</dbReference>
<dbReference type="FunFam" id="1.20.120.1630:FF:000001">
    <property type="entry name" value="delta(14)-sterol reductase isoform X1"/>
    <property type="match status" value="1"/>
</dbReference>
<evidence type="ECO:0000256" key="2">
    <source>
        <dbReference type="ARBA" id="ARBA00004770"/>
    </source>
</evidence>
<comment type="caution">
    <text evidence="22">The sequence shown here is derived from an EMBL/GenBank/DDBJ whole genome shotgun (WGS) entry which is preliminary data.</text>
</comment>
<keyword evidence="11 20" id="KW-0560">Oxidoreductase</keyword>
<evidence type="ECO:0000256" key="12">
    <source>
        <dbReference type="ARBA" id="ARBA00023011"/>
    </source>
</evidence>
<comment type="function">
    <text evidence="20">Catalyzes the reduction of the C14-unsaturated bond of lanosterol, as part of the metabolic pathway leading to cholesterol biosynthesis.</text>
</comment>
<feature type="compositionally biased region" description="Polar residues" evidence="21">
    <location>
        <begin position="1"/>
        <end position="10"/>
    </location>
</feature>
<evidence type="ECO:0000256" key="5">
    <source>
        <dbReference type="ARBA" id="ARBA00022548"/>
    </source>
</evidence>
<feature type="transmembrane region" description="Helical" evidence="20">
    <location>
        <begin position="340"/>
        <end position="359"/>
    </location>
</feature>
<evidence type="ECO:0000256" key="3">
    <source>
        <dbReference type="ARBA" id="ARBA00005402"/>
    </source>
</evidence>
<feature type="transmembrane region" description="Helical" evidence="20">
    <location>
        <begin position="310"/>
        <end position="334"/>
    </location>
</feature>
<evidence type="ECO:0000256" key="17">
    <source>
        <dbReference type="ARBA" id="ARBA00048100"/>
    </source>
</evidence>
<feature type="transmembrane region" description="Helical" evidence="20">
    <location>
        <begin position="69"/>
        <end position="97"/>
    </location>
</feature>
<evidence type="ECO:0000256" key="6">
    <source>
        <dbReference type="ARBA" id="ARBA00022692"/>
    </source>
</evidence>
<evidence type="ECO:0000256" key="11">
    <source>
        <dbReference type="ARBA" id="ARBA00023002"/>
    </source>
</evidence>
<reference evidence="22 23" key="1">
    <citation type="submission" date="2019-06" db="EMBL/GenBank/DDBJ databases">
        <title>A chromosome-scale genome assembly of the striped catfish, Pangasianodon hypophthalmus.</title>
        <authorList>
            <person name="Wen M."/>
            <person name="Zahm M."/>
            <person name="Roques C."/>
            <person name="Cabau C."/>
            <person name="Klopp C."/>
            <person name="Donnadieu C."/>
            <person name="Jouanno E."/>
            <person name="Avarre J.-C."/>
            <person name="Campet M."/>
            <person name="Ha T.T.T."/>
            <person name="Dugue R."/>
            <person name="Lampietro C."/>
            <person name="Louis A."/>
            <person name="Herpin A."/>
            <person name="Echchiki A."/>
            <person name="Berthelot C."/>
            <person name="Parey E."/>
            <person name="Roest-Crollius H."/>
            <person name="Braasch I."/>
            <person name="Postlethwait J."/>
            <person name="Bobe J."/>
            <person name="Montfort J."/>
            <person name="Bouchez O."/>
            <person name="Begum T."/>
            <person name="Schartl M."/>
            <person name="Guiguen Y."/>
        </authorList>
    </citation>
    <scope>NUCLEOTIDE SEQUENCE [LARGE SCALE GENOMIC DNA]</scope>
    <source>
        <strain evidence="22 23">Indonesia</strain>
        <tissue evidence="22">Blood</tissue>
    </source>
</reference>
<comment type="catalytic activity">
    <reaction evidence="18">
        <text>5alpha-cholest-8,14-dien-3beta-ol + NADPH + H(+) = 5alpha-cholest-8-en-3beta-ol + NADP(+)</text>
        <dbReference type="Rhea" id="RHEA:46456"/>
        <dbReference type="ChEBI" id="CHEBI:15378"/>
        <dbReference type="ChEBI" id="CHEBI:16608"/>
        <dbReference type="ChEBI" id="CHEBI:57783"/>
        <dbReference type="ChEBI" id="CHEBI:58349"/>
        <dbReference type="ChEBI" id="CHEBI:86131"/>
    </reaction>
</comment>
<evidence type="ECO:0000313" key="23">
    <source>
        <dbReference type="Proteomes" id="UP000327468"/>
    </source>
</evidence>
<keyword evidence="7 20" id="KW-0152">Cholesterol biosynthesis</keyword>
<feature type="transmembrane region" description="Helical" evidence="20">
    <location>
        <begin position="380"/>
        <end position="401"/>
    </location>
</feature>
<keyword evidence="4 20" id="KW-0444">Lipid biosynthesis</keyword>
<dbReference type="InterPro" id="IPR018083">
    <property type="entry name" value="Sterol_reductase_CS"/>
</dbReference>
<evidence type="ECO:0000256" key="16">
    <source>
        <dbReference type="ARBA" id="ARBA00023221"/>
    </source>
</evidence>
<dbReference type="AlphaFoldDB" id="A0A5N5LKC9"/>
<organism evidence="22 23">
    <name type="scientific">Pangasianodon hypophthalmus</name>
    <name type="common">Striped catfish</name>
    <name type="synonym">Helicophagus hypophthalmus</name>
    <dbReference type="NCBI Taxonomy" id="310915"/>
    <lineage>
        <taxon>Eukaryota</taxon>
        <taxon>Metazoa</taxon>
        <taxon>Chordata</taxon>
        <taxon>Craniata</taxon>
        <taxon>Vertebrata</taxon>
        <taxon>Euteleostomi</taxon>
        <taxon>Actinopterygii</taxon>
        <taxon>Neopterygii</taxon>
        <taxon>Teleostei</taxon>
        <taxon>Ostariophysi</taxon>
        <taxon>Siluriformes</taxon>
        <taxon>Pangasiidae</taxon>
        <taxon>Pangasianodon</taxon>
    </lineage>
</organism>
<dbReference type="PANTHER" id="PTHR21257:SF52">
    <property type="entry name" value="DELTA(14)-STEROL REDUCTASE TM7SF2"/>
    <property type="match status" value="1"/>
</dbReference>
<evidence type="ECO:0000313" key="22">
    <source>
        <dbReference type="EMBL" id="KAB5543155.1"/>
    </source>
</evidence>
<dbReference type="PANTHER" id="PTHR21257">
    <property type="entry name" value="DELTA(14)-STEROL REDUCTASE"/>
    <property type="match status" value="1"/>
</dbReference>
<feature type="transmembrane region" description="Helical" evidence="20">
    <location>
        <begin position="117"/>
        <end position="137"/>
    </location>
</feature>
<evidence type="ECO:0000256" key="4">
    <source>
        <dbReference type="ARBA" id="ARBA00022516"/>
    </source>
</evidence>